<proteinExistence type="predicted"/>
<name>A0A061SD77_9CHLO</name>
<organism evidence="1">
    <name type="scientific">Tetraselmis sp. GSL018</name>
    <dbReference type="NCBI Taxonomy" id="582737"/>
    <lineage>
        <taxon>Eukaryota</taxon>
        <taxon>Viridiplantae</taxon>
        <taxon>Chlorophyta</taxon>
        <taxon>core chlorophytes</taxon>
        <taxon>Chlorodendrophyceae</taxon>
        <taxon>Chlorodendrales</taxon>
        <taxon>Chlorodendraceae</taxon>
        <taxon>Tetraselmis</taxon>
    </lineage>
</organism>
<reference evidence="1" key="1">
    <citation type="submission" date="2014-05" db="EMBL/GenBank/DDBJ databases">
        <title>The transcriptome of the halophilic microalga Tetraselmis sp. GSL018 isolated from the Great Salt Lake, Utah.</title>
        <authorList>
            <person name="Jinkerson R.E."/>
            <person name="D'Adamo S."/>
            <person name="Posewitz M.C."/>
        </authorList>
    </citation>
    <scope>NUCLEOTIDE SEQUENCE</scope>
    <source>
        <strain evidence="1">GSL018</strain>
    </source>
</reference>
<accession>A0A061SD77</accession>
<dbReference type="AlphaFoldDB" id="A0A061SD77"/>
<protein>
    <submittedName>
        <fullName evidence="1">Uncharacterized protein</fullName>
    </submittedName>
</protein>
<gene>
    <name evidence="1" type="ORF">TSPGSL018_6156</name>
</gene>
<sequence length="65" mass="7687">MWQRQNIVCGNWKCNGTVVGNKGFYSKYLSCAQQARAERVFFLISIWQYSWKEHGIKENVVEDLK</sequence>
<dbReference type="EMBL" id="GBEZ01002848">
    <property type="protein sequence ID" value="JAC82243.1"/>
    <property type="molecule type" value="Transcribed_RNA"/>
</dbReference>
<evidence type="ECO:0000313" key="1">
    <source>
        <dbReference type="EMBL" id="JAC82243.1"/>
    </source>
</evidence>